<evidence type="ECO:0000313" key="4">
    <source>
        <dbReference type="Proteomes" id="UP000294835"/>
    </source>
</evidence>
<accession>A0A4R2Q809</accession>
<dbReference type="SUPFAM" id="SSF56112">
    <property type="entry name" value="Protein kinase-like (PK-like)"/>
    <property type="match status" value="1"/>
</dbReference>
<evidence type="ECO:0000313" key="3">
    <source>
        <dbReference type="EMBL" id="TCP44068.1"/>
    </source>
</evidence>
<evidence type="ECO:0000256" key="2">
    <source>
        <dbReference type="PIRNR" id="PIRNR006221"/>
    </source>
</evidence>
<dbReference type="EMBL" id="SLXP01000001">
    <property type="protein sequence ID" value="TCP44068.1"/>
    <property type="molecule type" value="Genomic_DNA"/>
</dbReference>
<evidence type="ECO:0000256" key="1">
    <source>
        <dbReference type="ARBA" id="ARBA00009460"/>
    </source>
</evidence>
<dbReference type="GO" id="GO:0016301">
    <property type="term" value="F:kinase activity"/>
    <property type="evidence" value="ECO:0007669"/>
    <property type="project" value="UniProtKB-UniRule"/>
</dbReference>
<dbReference type="AlphaFoldDB" id="A0A4R2Q809"/>
<keyword evidence="2 3" id="KW-0418">Kinase</keyword>
<proteinExistence type="inferred from homology"/>
<protein>
    <submittedName>
        <fullName evidence="3">Fructosamine-3-kinase</fullName>
    </submittedName>
</protein>
<sequence>MADRAAVEAALGVPIAALDPLHGGSLSEVARATLADGRTVVVKTGPLVDREARMLEAMAAAGAPCPRVIAVAPGLMVIEHLDETRAGPAGWAALGRALARLHGARGASYGWDEDYAFGPATLPNAACEDWPAFWAERRLMAWPEALPADIARRVEALAARLPGLLPRHPVPALLHGDLWGGNVLFTAGGAALIDPACYHGHAEVDLAMLHLFGQPGPEFDETYGPADPGWPARRDAYQLWPALVHLRLFGGGYRGMVERCLSAQGA</sequence>
<dbReference type="Pfam" id="PF03881">
    <property type="entry name" value="Fructosamin_kin"/>
    <property type="match status" value="1"/>
</dbReference>
<dbReference type="InterPro" id="IPR016477">
    <property type="entry name" value="Fructo-/Ketosamine-3-kinase"/>
</dbReference>
<dbReference type="Gene3D" id="3.30.200.20">
    <property type="entry name" value="Phosphorylase Kinase, domain 1"/>
    <property type="match status" value="1"/>
</dbReference>
<dbReference type="RefSeq" id="WP_132460220.1">
    <property type="nucleotide sequence ID" value="NZ_SLXP01000001.1"/>
</dbReference>
<organism evidence="3 4">
    <name type="scientific">Rhodovulum marinum</name>
    <dbReference type="NCBI Taxonomy" id="320662"/>
    <lineage>
        <taxon>Bacteria</taxon>
        <taxon>Pseudomonadati</taxon>
        <taxon>Pseudomonadota</taxon>
        <taxon>Alphaproteobacteria</taxon>
        <taxon>Rhodobacterales</taxon>
        <taxon>Paracoccaceae</taxon>
        <taxon>Rhodovulum</taxon>
    </lineage>
</organism>
<dbReference type="PANTHER" id="PTHR12149:SF8">
    <property type="entry name" value="PROTEIN-RIBULOSAMINE 3-KINASE"/>
    <property type="match status" value="1"/>
</dbReference>
<comment type="similarity">
    <text evidence="1 2">Belongs to the fructosamine kinase family.</text>
</comment>
<dbReference type="InterPro" id="IPR011009">
    <property type="entry name" value="Kinase-like_dom_sf"/>
</dbReference>
<gene>
    <name evidence="3" type="ORF">EV662_101154</name>
</gene>
<dbReference type="Gene3D" id="3.90.1200.10">
    <property type="match status" value="1"/>
</dbReference>
<comment type="caution">
    <text evidence="3">The sequence shown here is derived from an EMBL/GenBank/DDBJ whole genome shotgun (WGS) entry which is preliminary data.</text>
</comment>
<dbReference type="Proteomes" id="UP000294835">
    <property type="component" value="Unassembled WGS sequence"/>
</dbReference>
<name>A0A4R2Q809_9RHOB</name>
<reference evidence="3 4" key="1">
    <citation type="submission" date="2019-03" db="EMBL/GenBank/DDBJ databases">
        <title>Genomic Encyclopedia of Type Strains, Phase IV (KMG-IV): sequencing the most valuable type-strain genomes for metagenomic binning, comparative biology and taxonomic classification.</title>
        <authorList>
            <person name="Goeker M."/>
        </authorList>
    </citation>
    <scope>NUCLEOTIDE SEQUENCE [LARGE SCALE GENOMIC DNA]</scope>
    <source>
        <strain evidence="3 4">DSM 18063</strain>
    </source>
</reference>
<dbReference type="OrthoDB" id="5291879at2"/>
<keyword evidence="2" id="KW-0808">Transferase</keyword>
<keyword evidence="4" id="KW-1185">Reference proteome</keyword>
<dbReference type="PIRSF" id="PIRSF006221">
    <property type="entry name" value="Ketosamine-3-kinase"/>
    <property type="match status" value="1"/>
</dbReference>
<dbReference type="PANTHER" id="PTHR12149">
    <property type="entry name" value="FRUCTOSAMINE 3 KINASE-RELATED PROTEIN"/>
    <property type="match status" value="1"/>
</dbReference>